<dbReference type="EMBL" id="JACHMB010000001">
    <property type="protein sequence ID" value="MBB5773964.1"/>
    <property type="molecule type" value="Genomic_DNA"/>
</dbReference>
<evidence type="ECO:0000313" key="1">
    <source>
        <dbReference type="EMBL" id="MBB5773964.1"/>
    </source>
</evidence>
<protein>
    <submittedName>
        <fullName evidence="1">Uncharacterized protein</fullName>
    </submittedName>
</protein>
<proteinExistence type="predicted"/>
<gene>
    <name evidence="1" type="ORF">HD596_000720</name>
</gene>
<dbReference type="AlphaFoldDB" id="A0A7W9FYQ9"/>
<dbReference type="Proteomes" id="UP000579153">
    <property type="component" value="Unassembled WGS sequence"/>
</dbReference>
<comment type="caution">
    <text evidence="1">The sequence shown here is derived from an EMBL/GenBank/DDBJ whole genome shotgun (WGS) entry which is preliminary data.</text>
</comment>
<dbReference type="RefSeq" id="WP_185067854.1">
    <property type="nucleotide sequence ID" value="NZ_JACHMB010000001.1"/>
</dbReference>
<organism evidence="1 2">
    <name type="scientific">Nonomuraea jabiensis</name>
    <dbReference type="NCBI Taxonomy" id="882448"/>
    <lineage>
        <taxon>Bacteria</taxon>
        <taxon>Bacillati</taxon>
        <taxon>Actinomycetota</taxon>
        <taxon>Actinomycetes</taxon>
        <taxon>Streptosporangiales</taxon>
        <taxon>Streptosporangiaceae</taxon>
        <taxon>Nonomuraea</taxon>
    </lineage>
</organism>
<sequence>MQNAQTLGVRRIIGVGRGVDDLKCVAGLGAETVELTGDRDPDAAAIAARTTSKATTPFRRAPR</sequence>
<reference evidence="1 2" key="1">
    <citation type="submission" date="2020-08" db="EMBL/GenBank/DDBJ databases">
        <title>Sequencing the genomes of 1000 actinobacteria strains.</title>
        <authorList>
            <person name="Klenk H.-P."/>
        </authorList>
    </citation>
    <scope>NUCLEOTIDE SEQUENCE [LARGE SCALE GENOMIC DNA]</scope>
    <source>
        <strain evidence="1 2">DSM 45507</strain>
    </source>
</reference>
<evidence type="ECO:0000313" key="2">
    <source>
        <dbReference type="Proteomes" id="UP000579153"/>
    </source>
</evidence>
<keyword evidence="2" id="KW-1185">Reference proteome</keyword>
<name>A0A7W9FYQ9_9ACTN</name>
<accession>A0A7W9FYQ9</accession>